<protein>
    <submittedName>
        <fullName evidence="2">Uncharacterized protein</fullName>
    </submittedName>
</protein>
<dbReference type="InParanoid" id="A0A2G5EX72"/>
<organism evidence="2 3">
    <name type="scientific">Aquilegia coerulea</name>
    <name type="common">Rocky mountain columbine</name>
    <dbReference type="NCBI Taxonomy" id="218851"/>
    <lineage>
        <taxon>Eukaryota</taxon>
        <taxon>Viridiplantae</taxon>
        <taxon>Streptophyta</taxon>
        <taxon>Embryophyta</taxon>
        <taxon>Tracheophyta</taxon>
        <taxon>Spermatophyta</taxon>
        <taxon>Magnoliopsida</taxon>
        <taxon>Ranunculales</taxon>
        <taxon>Ranunculaceae</taxon>
        <taxon>Thalictroideae</taxon>
        <taxon>Aquilegia</taxon>
    </lineage>
</organism>
<reference evidence="2 3" key="1">
    <citation type="submission" date="2017-09" db="EMBL/GenBank/DDBJ databases">
        <title>WGS assembly of Aquilegia coerulea Goldsmith.</title>
        <authorList>
            <person name="Hodges S."/>
            <person name="Kramer E."/>
            <person name="Nordborg M."/>
            <person name="Tomkins J."/>
            <person name="Borevitz J."/>
            <person name="Derieg N."/>
            <person name="Yan J."/>
            <person name="Mihaltcheva S."/>
            <person name="Hayes R.D."/>
            <person name="Rokhsar D."/>
        </authorList>
    </citation>
    <scope>NUCLEOTIDE SEQUENCE [LARGE SCALE GENOMIC DNA]</scope>
    <source>
        <strain evidence="3">cv. Goldsmith</strain>
    </source>
</reference>
<name>A0A2G5EX72_AQUCA</name>
<sequence>MPSPKKLNMPNKKRKKHRSDSGPVKKAHHLPTSRPLLFPGQCSSQPSPVTIPQREPPPDDLLTKEDIVVETPNLQSVESNEATVSASQPASATRLSLEEVSTSIYKRDNSTSMPLWVHSMAIQLARKFGVTEE</sequence>
<evidence type="ECO:0000313" key="2">
    <source>
        <dbReference type="EMBL" id="PIA60363.1"/>
    </source>
</evidence>
<keyword evidence="3" id="KW-1185">Reference proteome</keyword>
<feature type="region of interest" description="Disordered" evidence="1">
    <location>
        <begin position="1"/>
        <end position="61"/>
    </location>
</feature>
<gene>
    <name evidence="2" type="ORF">AQUCO_00300098v1</name>
</gene>
<proteinExistence type="predicted"/>
<feature type="compositionally biased region" description="Low complexity" evidence="1">
    <location>
        <begin position="1"/>
        <end position="10"/>
    </location>
</feature>
<feature type="compositionally biased region" description="Polar residues" evidence="1">
    <location>
        <begin position="41"/>
        <end position="50"/>
    </location>
</feature>
<dbReference type="AlphaFoldDB" id="A0A2G5EX72"/>
<dbReference type="Proteomes" id="UP000230069">
    <property type="component" value="Unassembled WGS sequence"/>
</dbReference>
<evidence type="ECO:0000313" key="3">
    <source>
        <dbReference type="Proteomes" id="UP000230069"/>
    </source>
</evidence>
<accession>A0A2G5EX72</accession>
<dbReference type="EMBL" id="KZ305020">
    <property type="protein sequence ID" value="PIA60363.1"/>
    <property type="molecule type" value="Genomic_DNA"/>
</dbReference>
<evidence type="ECO:0000256" key="1">
    <source>
        <dbReference type="SAM" id="MobiDB-lite"/>
    </source>
</evidence>